<evidence type="ECO:0000313" key="3">
    <source>
        <dbReference type="Proteomes" id="UP000008366"/>
    </source>
</evidence>
<feature type="compositionally biased region" description="Low complexity" evidence="1">
    <location>
        <begin position="27"/>
        <end position="43"/>
    </location>
</feature>
<evidence type="ECO:0000256" key="1">
    <source>
        <dbReference type="SAM" id="MobiDB-lite"/>
    </source>
</evidence>
<sequence>MVKKAVVWVVLLLFVLVVVLGACAPASTGQSGSQASGQSPTAQESQRPSDDVTQLPRLVDNAAWVTREGETALVISPSQLLRDSSGEEVYDEAWRRVVVAIPKADTPGMRDQFVCHAQFASTKDAWYLEPARPAVGYWRTVSAGCNPGDVTDVG</sequence>
<dbReference type="STRING" id="1184609.KILIM_003_01230"/>
<name>K6W4W0_9MICO</name>
<dbReference type="eggNOG" id="ENOG5033526">
    <property type="taxonomic scope" value="Bacteria"/>
</dbReference>
<dbReference type="AlphaFoldDB" id="K6W4W0"/>
<accession>K6W4W0</accession>
<protein>
    <recommendedName>
        <fullName evidence="4">DUF2599 domain-containing protein</fullName>
    </recommendedName>
</protein>
<keyword evidence="3" id="KW-1185">Reference proteome</keyword>
<reference evidence="2 3" key="1">
    <citation type="submission" date="2012-08" db="EMBL/GenBank/DDBJ databases">
        <title>Whole genome shotgun sequence of Kineosphaera limosa NBRC 100340.</title>
        <authorList>
            <person name="Yoshida I."/>
            <person name="Isaki S."/>
            <person name="Hosoyama A."/>
            <person name="Tsuchikane K."/>
            <person name="Katsumata H."/>
            <person name="Ando Y."/>
            <person name="Ohji S."/>
            <person name="Hamada M."/>
            <person name="Tamura T."/>
            <person name="Yamazoe A."/>
            <person name="Yamazaki S."/>
            <person name="Fujita N."/>
        </authorList>
    </citation>
    <scope>NUCLEOTIDE SEQUENCE [LARGE SCALE GENOMIC DNA]</scope>
    <source>
        <strain evidence="2 3">NBRC 100340</strain>
    </source>
</reference>
<gene>
    <name evidence="2" type="ORF">KILIM_003_01230</name>
</gene>
<evidence type="ECO:0008006" key="4">
    <source>
        <dbReference type="Google" id="ProtNLM"/>
    </source>
</evidence>
<organism evidence="2 3">
    <name type="scientific">Kineosphaera limosa NBRC 100340</name>
    <dbReference type="NCBI Taxonomy" id="1184609"/>
    <lineage>
        <taxon>Bacteria</taxon>
        <taxon>Bacillati</taxon>
        <taxon>Actinomycetota</taxon>
        <taxon>Actinomycetes</taxon>
        <taxon>Micrococcales</taxon>
        <taxon>Dermatophilaceae</taxon>
        <taxon>Kineosphaera</taxon>
    </lineage>
</organism>
<comment type="caution">
    <text evidence="2">The sequence shown here is derived from an EMBL/GenBank/DDBJ whole genome shotgun (WGS) entry which is preliminary data.</text>
</comment>
<evidence type="ECO:0000313" key="2">
    <source>
        <dbReference type="EMBL" id="GAB94200.1"/>
    </source>
</evidence>
<feature type="region of interest" description="Disordered" evidence="1">
    <location>
        <begin position="27"/>
        <end position="53"/>
    </location>
</feature>
<proteinExistence type="predicted"/>
<dbReference type="PROSITE" id="PS51257">
    <property type="entry name" value="PROKAR_LIPOPROTEIN"/>
    <property type="match status" value="1"/>
</dbReference>
<dbReference type="OrthoDB" id="4412570at2"/>
<dbReference type="EMBL" id="BAHD01000003">
    <property type="protein sequence ID" value="GAB94200.1"/>
    <property type="molecule type" value="Genomic_DNA"/>
</dbReference>
<dbReference type="InterPro" id="IPR019719">
    <property type="entry name" value="DUF2599"/>
</dbReference>
<dbReference type="Proteomes" id="UP000008366">
    <property type="component" value="Unassembled WGS sequence"/>
</dbReference>
<dbReference type="Pfam" id="PF10783">
    <property type="entry name" value="DUF2599"/>
    <property type="match status" value="1"/>
</dbReference>